<dbReference type="PROSITE" id="PS51918">
    <property type="entry name" value="RADICAL_SAM"/>
    <property type="match status" value="1"/>
</dbReference>
<dbReference type="GO" id="GO:0051536">
    <property type="term" value="F:iron-sulfur cluster binding"/>
    <property type="evidence" value="ECO:0007669"/>
    <property type="project" value="InterPro"/>
</dbReference>
<evidence type="ECO:0000259" key="2">
    <source>
        <dbReference type="PROSITE" id="PS51918"/>
    </source>
</evidence>
<dbReference type="Pfam" id="PF19864">
    <property type="entry name" value="Radical_SAM_N2"/>
    <property type="match status" value="1"/>
</dbReference>
<dbReference type="InterPro" id="IPR007197">
    <property type="entry name" value="rSAM"/>
</dbReference>
<name>A0A7C4EIW6_9BACT</name>
<dbReference type="Gene3D" id="3.80.30.20">
    <property type="entry name" value="tm_1862 like domain"/>
    <property type="match status" value="1"/>
</dbReference>
<dbReference type="Pfam" id="PF04055">
    <property type="entry name" value="Radical_SAM"/>
    <property type="match status" value="1"/>
</dbReference>
<reference evidence="3" key="1">
    <citation type="journal article" date="2020" name="mSystems">
        <title>Genome- and Community-Level Interaction Insights into Carbon Utilization and Element Cycling Functions of Hydrothermarchaeota in Hydrothermal Sediment.</title>
        <authorList>
            <person name="Zhou Z."/>
            <person name="Liu Y."/>
            <person name="Xu W."/>
            <person name="Pan J."/>
            <person name="Luo Z.H."/>
            <person name="Li M."/>
        </authorList>
    </citation>
    <scope>NUCLEOTIDE SEQUENCE [LARGE SCALE GENOMIC DNA]</scope>
    <source>
        <strain evidence="3">SpSt-413</strain>
    </source>
</reference>
<dbReference type="GO" id="GO:0003824">
    <property type="term" value="F:catalytic activity"/>
    <property type="evidence" value="ECO:0007669"/>
    <property type="project" value="InterPro"/>
</dbReference>
<feature type="domain" description="Radical SAM core" evidence="2">
    <location>
        <begin position="224"/>
        <end position="452"/>
    </location>
</feature>
<dbReference type="SUPFAM" id="SSF102114">
    <property type="entry name" value="Radical SAM enzymes"/>
    <property type="match status" value="1"/>
</dbReference>
<feature type="region of interest" description="Disordered" evidence="1">
    <location>
        <begin position="1"/>
        <end position="25"/>
    </location>
</feature>
<dbReference type="CDD" id="cd01335">
    <property type="entry name" value="Radical_SAM"/>
    <property type="match status" value="1"/>
</dbReference>
<dbReference type="InterPro" id="IPR045784">
    <property type="entry name" value="Radical_SAM_N2"/>
</dbReference>
<dbReference type="InterPro" id="IPR023404">
    <property type="entry name" value="rSAM_horseshoe"/>
</dbReference>
<dbReference type="InterPro" id="IPR006638">
    <property type="entry name" value="Elp3/MiaA/NifB-like_rSAM"/>
</dbReference>
<dbReference type="PANTHER" id="PTHR42731">
    <property type="entry name" value="SLL1084 PROTEIN"/>
    <property type="match status" value="1"/>
</dbReference>
<evidence type="ECO:0000256" key="1">
    <source>
        <dbReference type="SAM" id="MobiDB-lite"/>
    </source>
</evidence>
<organism evidence="3">
    <name type="scientific">Fundidesulfovibrio putealis</name>
    <dbReference type="NCBI Taxonomy" id="270496"/>
    <lineage>
        <taxon>Bacteria</taxon>
        <taxon>Pseudomonadati</taxon>
        <taxon>Thermodesulfobacteriota</taxon>
        <taxon>Desulfovibrionia</taxon>
        <taxon>Desulfovibrionales</taxon>
        <taxon>Desulfovibrionaceae</taxon>
        <taxon>Fundidesulfovibrio</taxon>
    </lineage>
</organism>
<dbReference type="SFLD" id="SFLDG01082">
    <property type="entry name" value="B12-binding_domain_containing"/>
    <property type="match status" value="1"/>
</dbReference>
<dbReference type="AlphaFoldDB" id="A0A7C4EIW6"/>
<comment type="caution">
    <text evidence="3">The sequence shown here is derived from an EMBL/GenBank/DDBJ whole genome shotgun (WGS) entry which is preliminary data.</text>
</comment>
<gene>
    <name evidence="3" type="ORF">ENR59_06610</name>
</gene>
<dbReference type="SFLD" id="SFLDS00029">
    <property type="entry name" value="Radical_SAM"/>
    <property type="match status" value="1"/>
</dbReference>
<sequence>MSLKTGEPEEVSAKTPNVYFHGQKPRLPDPGGRLPVALAYPGQARAALSALGWQSVYRLAEESPRLVVERFFLSATKTVPRSQDTSSPLDAFPLAAFSLAYELDAVALVQALNASAIPLLASQRPGYPILLGGGPLAFLNPAPLSPILDAWFVGEAEAGLIPCLERAAGMVLAGADKARVLAAMAEYPGVYVPGLSATPVRRVVAPGGRVLADPACSSFVSHEAEFKDTLLLEVNRGCPHACRFCAAGYVYRPPRQARREDLEALVEHSGARKVGLVGTALTDWAELPEFLRWLKGRKTKFTLSSVRAAGVNEELLGILRDAGLRTLTLALEGPSQRIRRMANKHLDADVFLRAVELAASRGVNHLKSYLIVGWPGETDADYEELHRFLVEICKAGRVGSGKKGIGHMTIGANPLVPKPWTPMQWAPMAPEAALEARFEELAARIKPLRGVRLEGETPFWARVQGLAARGGPELAELFILAAEQGWRKALRQWPCDPAQVLDRTRGKDEPFSWECIDVGVSRARLWKEWTRYLEAAPSAPCPDADCGRCAGCSLSSPVG</sequence>
<dbReference type="SMART" id="SM00729">
    <property type="entry name" value="Elp3"/>
    <property type="match status" value="1"/>
</dbReference>
<dbReference type="InterPro" id="IPR058240">
    <property type="entry name" value="rSAM_sf"/>
</dbReference>
<evidence type="ECO:0000313" key="3">
    <source>
        <dbReference type="EMBL" id="HGG92609.1"/>
    </source>
</evidence>
<protein>
    <submittedName>
        <fullName evidence="3">Radical SAM protein</fullName>
    </submittedName>
</protein>
<dbReference type="PANTHER" id="PTHR42731:SF5">
    <property type="entry name" value="RADICAL SAM DOMAIN PROTEIN"/>
    <property type="match status" value="1"/>
</dbReference>
<dbReference type="EMBL" id="DSRP01000458">
    <property type="protein sequence ID" value="HGG92609.1"/>
    <property type="molecule type" value="Genomic_DNA"/>
</dbReference>
<accession>A0A7C4EIW6</accession>
<proteinExistence type="predicted"/>